<dbReference type="InterPro" id="IPR018484">
    <property type="entry name" value="FGGY_N"/>
</dbReference>
<reference evidence="7 8" key="2">
    <citation type="submission" date="2020-03" db="EMBL/GenBank/DDBJ databases">
        <authorList>
            <person name="Ichikawa N."/>
            <person name="Kimura A."/>
            <person name="Kitahashi Y."/>
            <person name="Uohara A."/>
        </authorList>
    </citation>
    <scope>NUCLEOTIDE SEQUENCE [LARGE SCALE GENOMIC DNA]</scope>
    <source>
        <strain evidence="7 8">NBRC 105367</strain>
    </source>
</reference>
<dbReference type="KEGG" id="psuu:Psuf_006090"/>
<gene>
    <name evidence="7" type="ORF">Psuf_006090</name>
</gene>
<evidence type="ECO:0000259" key="6">
    <source>
        <dbReference type="Pfam" id="PF02782"/>
    </source>
</evidence>
<dbReference type="Gene3D" id="3.30.420.40">
    <property type="match status" value="2"/>
</dbReference>
<dbReference type="InterPro" id="IPR043129">
    <property type="entry name" value="ATPase_NBD"/>
</dbReference>
<evidence type="ECO:0000313" key="7">
    <source>
        <dbReference type="EMBL" id="BCB83296.1"/>
    </source>
</evidence>
<evidence type="ECO:0000256" key="3">
    <source>
        <dbReference type="ARBA" id="ARBA00022777"/>
    </source>
</evidence>
<dbReference type="Proteomes" id="UP000503011">
    <property type="component" value="Chromosome"/>
</dbReference>
<comment type="similarity">
    <text evidence="1">Belongs to the FGGY kinase family.</text>
</comment>
<evidence type="ECO:0008006" key="9">
    <source>
        <dbReference type="Google" id="ProtNLM"/>
    </source>
</evidence>
<evidence type="ECO:0000256" key="4">
    <source>
        <dbReference type="SAM" id="MobiDB-lite"/>
    </source>
</evidence>
<name>A0A6F8YB26_9ACTN</name>
<dbReference type="EMBL" id="AP022871">
    <property type="protein sequence ID" value="BCB83296.1"/>
    <property type="molecule type" value="Genomic_DNA"/>
</dbReference>
<dbReference type="GO" id="GO:0005975">
    <property type="term" value="P:carbohydrate metabolic process"/>
    <property type="evidence" value="ECO:0007669"/>
    <property type="project" value="InterPro"/>
</dbReference>
<dbReference type="PANTHER" id="PTHR43095:SF2">
    <property type="entry name" value="GLUCONOKINASE"/>
    <property type="match status" value="1"/>
</dbReference>
<protein>
    <recommendedName>
        <fullName evidence="9">Gluconate kinase</fullName>
    </recommendedName>
</protein>
<dbReference type="GO" id="GO:0016301">
    <property type="term" value="F:kinase activity"/>
    <property type="evidence" value="ECO:0007669"/>
    <property type="project" value="UniProtKB-KW"/>
</dbReference>
<dbReference type="InterPro" id="IPR050406">
    <property type="entry name" value="FGGY_Carb_Kinase"/>
</dbReference>
<dbReference type="InterPro" id="IPR000577">
    <property type="entry name" value="Carb_kinase_FGGY"/>
</dbReference>
<feature type="region of interest" description="Disordered" evidence="4">
    <location>
        <begin position="363"/>
        <end position="392"/>
    </location>
</feature>
<dbReference type="PIRSF" id="PIRSF000538">
    <property type="entry name" value="GlpK"/>
    <property type="match status" value="1"/>
</dbReference>
<proteinExistence type="inferred from homology"/>
<dbReference type="InterPro" id="IPR018485">
    <property type="entry name" value="FGGY_C"/>
</dbReference>
<keyword evidence="3" id="KW-0418">Kinase</keyword>
<evidence type="ECO:0000259" key="5">
    <source>
        <dbReference type="Pfam" id="PF00370"/>
    </source>
</evidence>
<dbReference type="SUPFAM" id="SSF53067">
    <property type="entry name" value="Actin-like ATPase domain"/>
    <property type="match status" value="2"/>
</dbReference>
<sequence>MGISYARMDGPPGWRRHQELRRADTCGSLHGGVPADADTVAAMSILALDLGTSSVRGLVLDDRAVPLPGALARRSVEVAVDDSGAATLDAAAYLAALVECLDDLHGAGHLDGVRLVAASSQWHSVVPLDRAGAPLGPLVTWLDTRPAPPPGTAGPADPHAFHQRTGAWWHRFYWTVKLPWLRARSGPGLVRFTGLPEFVLGALLTEAPMSVSLASGTGMLDLGRLDWDAESLAVAGVTRAEVPPLAPAGWRGRLRGEYARRWPALAAVPWAPPTGDGAASNVGSGCIDPSRAAVTVGTSAAVRLVQPVAPGAPLPPLPDSVWRYRVDRERIVTGAAYSAGGNLFAWASKTLQLPAGDALERELSSITPGRTEVRTDPRLGGDRPPGTAPSGAGALSGLAFSTSATEIFAGLMDGVCAMVARDLATLESTVDRTVEVVLGGGAVAAQPWWRRAFQAALAPRAVRHVDNPEVGAAGAALLAAGLVPAARPPGGLGERSERGQQSPADG</sequence>
<dbReference type="PANTHER" id="PTHR43095">
    <property type="entry name" value="SUGAR KINASE"/>
    <property type="match status" value="1"/>
</dbReference>
<keyword evidence="2" id="KW-0808">Transferase</keyword>
<evidence type="ECO:0000256" key="2">
    <source>
        <dbReference type="ARBA" id="ARBA00022679"/>
    </source>
</evidence>
<dbReference type="Pfam" id="PF00370">
    <property type="entry name" value="FGGY_N"/>
    <property type="match status" value="1"/>
</dbReference>
<keyword evidence="8" id="KW-1185">Reference proteome</keyword>
<accession>A0A6F8YB26</accession>
<dbReference type="AlphaFoldDB" id="A0A6F8YB26"/>
<feature type="domain" description="Carbohydrate kinase FGGY C-terminal" evidence="6">
    <location>
        <begin position="293"/>
        <end position="480"/>
    </location>
</feature>
<feature type="compositionally biased region" description="Basic and acidic residues" evidence="4">
    <location>
        <begin position="371"/>
        <end position="381"/>
    </location>
</feature>
<reference evidence="7 8" key="1">
    <citation type="submission" date="2020-03" db="EMBL/GenBank/DDBJ databases">
        <title>Whole genome shotgun sequence of Phytohabitans suffuscus NBRC 105367.</title>
        <authorList>
            <person name="Komaki H."/>
            <person name="Tamura T."/>
        </authorList>
    </citation>
    <scope>NUCLEOTIDE SEQUENCE [LARGE SCALE GENOMIC DNA]</scope>
    <source>
        <strain evidence="7 8">NBRC 105367</strain>
    </source>
</reference>
<organism evidence="7 8">
    <name type="scientific">Phytohabitans suffuscus</name>
    <dbReference type="NCBI Taxonomy" id="624315"/>
    <lineage>
        <taxon>Bacteria</taxon>
        <taxon>Bacillati</taxon>
        <taxon>Actinomycetota</taxon>
        <taxon>Actinomycetes</taxon>
        <taxon>Micromonosporales</taxon>
        <taxon>Micromonosporaceae</taxon>
    </lineage>
</organism>
<dbReference type="Pfam" id="PF02782">
    <property type="entry name" value="FGGY_C"/>
    <property type="match status" value="1"/>
</dbReference>
<evidence type="ECO:0000256" key="1">
    <source>
        <dbReference type="ARBA" id="ARBA00009156"/>
    </source>
</evidence>
<feature type="domain" description="Carbohydrate kinase FGGY N-terminal" evidence="5">
    <location>
        <begin position="45"/>
        <end position="283"/>
    </location>
</feature>
<evidence type="ECO:0000313" key="8">
    <source>
        <dbReference type="Proteomes" id="UP000503011"/>
    </source>
</evidence>